<reference evidence="1 2" key="1">
    <citation type="submission" date="2018-08" db="EMBL/GenBank/DDBJ databases">
        <title>Bacillus jemisoniae sp. nov., Bacillus chryseoplanitiae sp. nov., Bacillus resnikiae sp. nov., and Bacillus frankliniae sp. nov., isolated from Viking spacecraft and associated surfaces.</title>
        <authorList>
            <person name="Seuylemezian A."/>
            <person name="Vaishampayan P."/>
        </authorList>
    </citation>
    <scope>NUCLEOTIDE SEQUENCE [LARGE SCALE GENOMIC DNA]</scope>
    <source>
        <strain evidence="1 2">MA001</strain>
    </source>
</reference>
<dbReference type="Pfam" id="PF10702">
    <property type="entry name" value="DUF2507"/>
    <property type="match status" value="1"/>
</dbReference>
<dbReference type="Gene3D" id="3.30.1380.20">
    <property type="entry name" value="Trafficking protein particle complex subunit 3"/>
    <property type="match status" value="1"/>
</dbReference>
<evidence type="ECO:0000313" key="1">
    <source>
        <dbReference type="EMBL" id="RID86394.1"/>
    </source>
</evidence>
<keyword evidence="2" id="KW-1185">Reference proteome</keyword>
<dbReference type="SUPFAM" id="SSF111126">
    <property type="entry name" value="Ligand-binding domain in the NO signalling and Golgi transport"/>
    <property type="match status" value="1"/>
</dbReference>
<protein>
    <submittedName>
        <fullName evidence="1">DUF2507 domain-containing protein</fullName>
    </submittedName>
</protein>
<dbReference type="InterPro" id="IPR024096">
    <property type="entry name" value="NO_sig/Golgi_transp_ligand-bd"/>
</dbReference>
<dbReference type="EMBL" id="QWVS01000015">
    <property type="protein sequence ID" value="RID86394.1"/>
    <property type="molecule type" value="Genomic_DNA"/>
</dbReference>
<name>A0A398BA26_9BACI</name>
<dbReference type="AlphaFoldDB" id="A0A398BA26"/>
<organism evidence="1 2">
    <name type="scientific">Peribacillus asahii</name>
    <dbReference type="NCBI Taxonomy" id="228899"/>
    <lineage>
        <taxon>Bacteria</taxon>
        <taxon>Bacillati</taxon>
        <taxon>Bacillota</taxon>
        <taxon>Bacilli</taxon>
        <taxon>Bacillales</taxon>
        <taxon>Bacillaceae</taxon>
        <taxon>Peribacillus</taxon>
    </lineage>
</organism>
<dbReference type="RefSeq" id="WP_119116785.1">
    <property type="nucleotide sequence ID" value="NZ_CP085717.1"/>
</dbReference>
<sequence length="150" mass="17204">MKKNLAETLEDSAINELQIPTFGYELIREIVLDNILGQDSYQILYWTGKQLARKFPLSSMGEVVAFFQSAGWGDLIIEKETKNEMELTLTGEIINRRLELYSNCHFQLETGFLAEQSALQKKCSSEAVAEIKKRAKRVIFTVQWDPKDPL</sequence>
<evidence type="ECO:0000313" key="2">
    <source>
        <dbReference type="Proteomes" id="UP000266016"/>
    </source>
</evidence>
<dbReference type="InterPro" id="IPR019642">
    <property type="entry name" value="DUF2507"/>
</dbReference>
<dbReference type="Proteomes" id="UP000266016">
    <property type="component" value="Unassembled WGS sequence"/>
</dbReference>
<accession>A0A398BA26</accession>
<comment type="caution">
    <text evidence="1">The sequence shown here is derived from an EMBL/GenBank/DDBJ whole genome shotgun (WGS) entry which is preliminary data.</text>
</comment>
<proteinExistence type="predicted"/>
<gene>
    <name evidence="1" type="ORF">D1953_08675</name>
</gene>